<proteinExistence type="predicted"/>
<feature type="region of interest" description="Disordered" evidence="1">
    <location>
        <begin position="310"/>
        <end position="363"/>
    </location>
</feature>
<feature type="region of interest" description="Disordered" evidence="1">
    <location>
        <begin position="440"/>
        <end position="561"/>
    </location>
</feature>
<gene>
    <name evidence="3" type="primary">RvY_11715-1</name>
    <name evidence="3" type="synonym">RvY_11715.1</name>
    <name evidence="3" type="ORF">RvY_11715</name>
</gene>
<keyword evidence="2" id="KW-0732">Signal</keyword>
<dbReference type="AlphaFoldDB" id="A0A1D1VLC9"/>
<evidence type="ECO:0000256" key="2">
    <source>
        <dbReference type="SAM" id="SignalP"/>
    </source>
</evidence>
<dbReference type="OrthoDB" id="10681044at2759"/>
<name>A0A1D1VLC9_RAMVA</name>
<evidence type="ECO:0000313" key="3">
    <source>
        <dbReference type="EMBL" id="GAV00933.1"/>
    </source>
</evidence>
<keyword evidence="4" id="KW-1185">Reference proteome</keyword>
<feature type="signal peptide" evidence="2">
    <location>
        <begin position="1"/>
        <end position="19"/>
    </location>
</feature>
<evidence type="ECO:0000256" key="1">
    <source>
        <dbReference type="SAM" id="MobiDB-lite"/>
    </source>
</evidence>
<accession>A0A1D1VLC9</accession>
<sequence>MSVWMRLVTVILWIVFGTAIGYDKQPCNDMQVDTALRTWHPKLRLQAPMRRYRPDNRNEISIGPHRGCFPNVLRNPVMANLLKKLETYHVYRYLPESTTNPVQIYNAELIYSFVPKGTVYLPDSHIHAVHCVRKYNAIEHTEAGYPRCITEDNDILSTPAGVDYHLTFDNDYVAPVHKVWYHLYDDSSPDGLEIMYACIEANFLTGFCLKPEIVVNTRAHPGSMSYHGKRQIDKLIDQVLLPFCMKSHDLLPVIFRPEYQTCDAPADPTFVKLVRGLTKSLHQRRPSRNERIPIPTYDLLTGRVVPSRRTNELSGVSHERKPYTFAGHPVRNGTYGRSRGSSSHQPSKDDPTPSRNDTASAGGYRITYYPLDVAKNYPSDNQTLHGLEKIPNSYRPPNGDADNDLDGELLHNFNEEPKSNYPSMDLEDFLRDNSALRGLKKIPSASHPPKSIQYDNHVNKTFHNPDEVPGSSFLPEGTAYNSAQDPQNSRRSNETLHGLNKMPEPGDSVEKSVSRYDNISDLSGLSKLPAPYHLPNNQKDDEDADMDNDDLAVSPKSDNSS</sequence>
<reference evidence="3 4" key="1">
    <citation type="journal article" date="2016" name="Nat. Commun.">
        <title>Extremotolerant tardigrade genome and improved radiotolerance of human cultured cells by tardigrade-unique protein.</title>
        <authorList>
            <person name="Hashimoto T."/>
            <person name="Horikawa D.D."/>
            <person name="Saito Y."/>
            <person name="Kuwahara H."/>
            <person name="Kozuka-Hata H."/>
            <person name="Shin-I T."/>
            <person name="Minakuchi Y."/>
            <person name="Ohishi K."/>
            <person name="Motoyama A."/>
            <person name="Aizu T."/>
            <person name="Enomoto A."/>
            <person name="Kondo K."/>
            <person name="Tanaka S."/>
            <person name="Hara Y."/>
            <person name="Koshikawa S."/>
            <person name="Sagara H."/>
            <person name="Miura T."/>
            <person name="Yokobori S."/>
            <person name="Miyagawa K."/>
            <person name="Suzuki Y."/>
            <person name="Kubo T."/>
            <person name="Oyama M."/>
            <person name="Kohara Y."/>
            <person name="Fujiyama A."/>
            <person name="Arakawa K."/>
            <person name="Katayama T."/>
            <person name="Toyoda A."/>
            <person name="Kunieda T."/>
        </authorList>
    </citation>
    <scope>NUCLEOTIDE SEQUENCE [LARGE SCALE GENOMIC DNA]</scope>
    <source>
        <strain evidence="3 4">YOKOZUNA-1</strain>
    </source>
</reference>
<feature type="region of interest" description="Disordered" evidence="1">
    <location>
        <begin position="380"/>
        <end position="405"/>
    </location>
</feature>
<protein>
    <submittedName>
        <fullName evidence="3">Uncharacterized protein</fullName>
    </submittedName>
</protein>
<dbReference type="Proteomes" id="UP000186922">
    <property type="component" value="Unassembled WGS sequence"/>
</dbReference>
<feature type="compositionally biased region" description="Polar residues" evidence="1">
    <location>
        <begin position="479"/>
        <end position="490"/>
    </location>
</feature>
<organism evidence="3 4">
    <name type="scientific">Ramazzottius varieornatus</name>
    <name type="common">Water bear</name>
    <name type="synonym">Tardigrade</name>
    <dbReference type="NCBI Taxonomy" id="947166"/>
    <lineage>
        <taxon>Eukaryota</taxon>
        <taxon>Metazoa</taxon>
        <taxon>Ecdysozoa</taxon>
        <taxon>Tardigrada</taxon>
        <taxon>Eutardigrada</taxon>
        <taxon>Parachela</taxon>
        <taxon>Hypsibioidea</taxon>
        <taxon>Ramazzottiidae</taxon>
        <taxon>Ramazzottius</taxon>
    </lineage>
</organism>
<feature type="compositionally biased region" description="Polar residues" evidence="1">
    <location>
        <begin position="453"/>
        <end position="462"/>
    </location>
</feature>
<evidence type="ECO:0000313" key="4">
    <source>
        <dbReference type="Proteomes" id="UP000186922"/>
    </source>
</evidence>
<dbReference type="EMBL" id="BDGG01000006">
    <property type="protein sequence ID" value="GAV00933.1"/>
    <property type="molecule type" value="Genomic_DNA"/>
</dbReference>
<feature type="compositionally biased region" description="Acidic residues" evidence="1">
    <location>
        <begin position="540"/>
        <end position="550"/>
    </location>
</feature>
<feature type="chain" id="PRO_5008898567" evidence="2">
    <location>
        <begin position="20"/>
        <end position="561"/>
    </location>
</feature>
<comment type="caution">
    <text evidence="3">The sequence shown here is derived from an EMBL/GenBank/DDBJ whole genome shotgun (WGS) entry which is preliminary data.</text>
</comment>